<dbReference type="AlphaFoldDB" id="A0AAF0BV46"/>
<dbReference type="Proteomes" id="UP001216390">
    <property type="component" value="Chromosome"/>
</dbReference>
<dbReference type="PROSITE" id="PS50928">
    <property type="entry name" value="ABC_TM1"/>
    <property type="match status" value="1"/>
</dbReference>
<evidence type="ECO:0000256" key="4">
    <source>
        <dbReference type="ARBA" id="ARBA00022692"/>
    </source>
</evidence>
<evidence type="ECO:0000259" key="8">
    <source>
        <dbReference type="PROSITE" id="PS50928"/>
    </source>
</evidence>
<name>A0AAF0BV46_9ACTN</name>
<protein>
    <submittedName>
        <fullName evidence="9">Sugar ABC transporter permease</fullName>
    </submittedName>
</protein>
<dbReference type="KEGG" id="ima:PO878_19335"/>
<organism evidence="9 10">
    <name type="scientific">Iamia majanohamensis</name>
    <dbReference type="NCBI Taxonomy" id="467976"/>
    <lineage>
        <taxon>Bacteria</taxon>
        <taxon>Bacillati</taxon>
        <taxon>Actinomycetota</taxon>
        <taxon>Acidimicrobiia</taxon>
        <taxon>Acidimicrobiales</taxon>
        <taxon>Iamiaceae</taxon>
        <taxon>Iamia</taxon>
    </lineage>
</organism>
<comment type="similarity">
    <text evidence="7">Belongs to the binding-protein-dependent transport system permease family.</text>
</comment>
<dbReference type="GO" id="GO:0005886">
    <property type="term" value="C:plasma membrane"/>
    <property type="evidence" value="ECO:0007669"/>
    <property type="project" value="UniProtKB-SubCell"/>
</dbReference>
<feature type="transmembrane region" description="Helical" evidence="7">
    <location>
        <begin position="164"/>
        <end position="187"/>
    </location>
</feature>
<dbReference type="EMBL" id="CP116942">
    <property type="protein sequence ID" value="WCO66653.1"/>
    <property type="molecule type" value="Genomic_DNA"/>
</dbReference>
<evidence type="ECO:0000256" key="5">
    <source>
        <dbReference type="ARBA" id="ARBA00022989"/>
    </source>
</evidence>
<keyword evidence="10" id="KW-1185">Reference proteome</keyword>
<sequence length="302" mass="32800">MTAIRRRLGDTEGARVSDSSRWKEAGLALLYLSPSLGVFAVFFYYPFEQLVLRGLYRNNIAGDNLRYVGWSQYSDVLGGDEFRSGLWNSFLFLVYTVPAGLVLGILLALLANRQLRGIKIFQTIFTSTVASSTAVAGFLFLAVINPVIGVLKSPDLLADPDTAMAGVALASTWQTLGVSFVIVLAGLQAIPREVEEASQLDGHSALRRFFTVTLPLLSPVLLFLSIYLVINAIQAFAIIDALTQPPGGPDGSTETLVFKIFENRTPDRLGAGSIMSVGLFLVSFVVALAQFTILDKRVHYGD</sequence>
<feature type="domain" description="ABC transmembrane type-1" evidence="8">
    <location>
        <begin position="86"/>
        <end position="290"/>
    </location>
</feature>
<dbReference type="Pfam" id="PF00528">
    <property type="entry name" value="BPD_transp_1"/>
    <property type="match status" value="1"/>
</dbReference>
<keyword evidence="5 7" id="KW-1133">Transmembrane helix</keyword>
<dbReference type="SUPFAM" id="SSF161098">
    <property type="entry name" value="MetI-like"/>
    <property type="match status" value="1"/>
</dbReference>
<keyword evidence="4 7" id="KW-0812">Transmembrane</keyword>
<feature type="transmembrane region" description="Helical" evidence="7">
    <location>
        <begin position="90"/>
        <end position="111"/>
    </location>
</feature>
<dbReference type="PANTHER" id="PTHR30193:SF37">
    <property type="entry name" value="INNER MEMBRANE ABC TRANSPORTER PERMEASE PROTEIN YCJO"/>
    <property type="match status" value="1"/>
</dbReference>
<dbReference type="InterPro" id="IPR035906">
    <property type="entry name" value="MetI-like_sf"/>
</dbReference>
<comment type="subcellular location">
    <subcellularLocation>
        <location evidence="1 7">Cell membrane</location>
        <topology evidence="1 7">Multi-pass membrane protein</topology>
    </subcellularLocation>
</comment>
<feature type="transmembrane region" description="Helical" evidence="7">
    <location>
        <begin position="208"/>
        <end position="230"/>
    </location>
</feature>
<evidence type="ECO:0000256" key="2">
    <source>
        <dbReference type="ARBA" id="ARBA00022448"/>
    </source>
</evidence>
<evidence type="ECO:0000256" key="6">
    <source>
        <dbReference type="ARBA" id="ARBA00023136"/>
    </source>
</evidence>
<keyword evidence="6 7" id="KW-0472">Membrane</keyword>
<accession>A0AAF0BV46</accession>
<keyword evidence="2 7" id="KW-0813">Transport</keyword>
<dbReference type="CDD" id="cd06261">
    <property type="entry name" value="TM_PBP2"/>
    <property type="match status" value="1"/>
</dbReference>
<evidence type="ECO:0000256" key="7">
    <source>
        <dbReference type="RuleBase" id="RU363032"/>
    </source>
</evidence>
<dbReference type="GO" id="GO:0055085">
    <property type="term" value="P:transmembrane transport"/>
    <property type="evidence" value="ECO:0007669"/>
    <property type="project" value="InterPro"/>
</dbReference>
<dbReference type="RefSeq" id="WP_272736176.1">
    <property type="nucleotide sequence ID" value="NZ_CP116942.1"/>
</dbReference>
<feature type="transmembrane region" description="Helical" evidence="7">
    <location>
        <begin position="274"/>
        <end position="294"/>
    </location>
</feature>
<gene>
    <name evidence="9" type="ORF">PO878_19335</name>
</gene>
<evidence type="ECO:0000256" key="1">
    <source>
        <dbReference type="ARBA" id="ARBA00004651"/>
    </source>
</evidence>
<evidence type="ECO:0000313" key="9">
    <source>
        <dbReference type="EMBL" id="WCO66653.1"/>
    </source>
</evidence>
<dbReference type="PANTHER" id="PTHR30193">
    <property type="entry name" value="ABC TRANSPORTER PERMEASE PROTEIN"/>
    <property type="match status" value="1"/>
</dbReference>
<keyword evidence="3" id="KW-1003">Cell membrane</keyword>
<proteinExistence type="inferred from homology"/>
<reference evidence="9" key="1">
    <citation type="submission" date="2023-01" db="EMBL/GenBank/DDBJ databases">
        <title>The diversity of Class Acidimicrobiia in South China Sea sediment environments and the proposal of Iamia marina sp. nov., a novel species of the genus Iamia.</title>
        <authorList>
            <person name="He Y."/>
            <person name="Tian X."/>
        </authorList>
    </citation>
    <scope>NUCLEOTIDE SEQUENCE</scope>
    <source>
        <strain evidence="9">DSM 19957</strain>
    </source>
</reference>
<feature type="transmembrane region" description="Helical" evidence="7">
    <location>
        <begin position="25"/>
        <end position="47"/>
    </location>
</feature>
<evidence type="ECO:0000256" key="3">
    <source>
        <dbReference type="ARBA" id="ARBA00022475"/>
    </source>
</evidence>
<evidence type="ECO:0000313" key="10">
    <source>
        <dbReference type="Proteomes" id="UP001216390"/>
    </source>
</evidence>
<dbReference type="InterPro" id="IPR000515">
    <property type="entry name" value="MetI-like"/>
</dbReference>
<dbReference type="InterPro" id="IPR051393">
    <property type="entry name" value="ABC_transporter_permease"/>
</dbReference>
<feature type="transmembrane region" description="Helical" evidence="7">
    <location>
        <begin position="123"/>
        <end position="144"/>
    </location>
</feature>
<dbReference type="Gene3D" id="1.10.3720.10">
    <property type="entry name" value="MetI-like"/>
    <property type="match status" value="1"/>
</dbReference>